<dbReference type="SUPFAM" id="SSF56601">
    <property type="entry name" value="beta-lactamase/transpeptidase-like"/>
    <property type="match status" value="1"/>
</dbReference>
<feature type="signal peptide" evidence="1">
    <location>
        <begin position="1"/>
        <end position="19"/>
    </location>
</feature>
<proteinExistence type="predicted"/>
<sequence>MIALRQLALLGALARVGLGQDCPILGPAYPEVSNPGSSAAFSAAKTAFESEITKAIASGQLDNGTTFAIQVFSRNADKTLYEQYHGAVGPETLYRIASISKVMSVYTTLAELGDKYWNEPVTKYVPELACLKVQNPVYNTDWADVTLGSLASHMGGIARDYALGDVSAYTPPGLPGLPVLNQSRQMQCGTGAPGVRGCTREETFAKIAQSFPISPSFHTPAYSNMAFQVLGYAVEKITKKKFASLVDKNLVKRLKLTRTFLTKPTNDSNALILDGWDTDFGEEAPGAGYYSCANDLTTLGRSILSSSLLPPLLTRQWLKPITHTASLSLSIGRPWEIMRLAVPVSPGSQTTRVVDLYTKQGATGQYQTLLALSPDHGVGYAMLVGGPQVGASYNFLQAKVNELFVAAAEQAGREQAEAAYGGTYTLAGDGSAAEFVLRPGEPGLLMTRLVSNGTDIVGLVGPLVGVPAGVTLGVWLYPVGLAGKGKVAFRASIGVLGLTAGETCAAWGSLDNLRYGGFPADLFIFELGKDGKAVGVEVPVLQKTLKRSV</sequence>
<reference evidence="4" key="1">
    <citation type="submission" date="2023-02" db="EMBL/GenBank/DDBJ databases">
        <authorList>
            <person name="Palmer J.M."/>
        </authorList>
    </citation>
    <scope>NUCLEOTIDE SEQUENCE</scope>
    <source>
        <strain evidence="4">FW57</strain>
    </source>
</reference>
<evidence type="ECO:0008006" key="6">
    <source>
        <dbReference type="Google" id="ProtNLM"/>
    </source>
</evidence>
<keyword evidence="5" id="KW-1185">Reference proteome</keyword>
<dbReference type="InterPro" id="IPR051478">
    <property type="entry name" value="Beta-lactamase-like_AB/R"/>
</dbReference>
<dbReference type="Proteomes" id="UP001197093">
    <property type="component" value="Unassembled WGS sequence"/>
</dbReference>
<dbReference type="InterPro" id="IPR012338">
    <property type="entry name" value="Beta-lactam/transpept-like"/>
</dbReference>
<organism evidence="4 5">
    <name type="scientific">Staphylotrichum longicolle</name>
    <dbReference type="NCBI Taxonomy" id="669026"/>
    <lineage>
        <taxon>Eukaryota</taxon>
        <taxon>Fungi</taxon>
        <taxon>Dikarya</taxon>
        <taxon>Ascomycota</taxon>
        <taxon>Pezizomycotina</taxon>
        <taxon>Sordariomycetes</taxon>
        <taxon>Sordariomycetidae</taxon>
        <taxon>Sordariales</taxon>
        <taxon>Chaetomiaceae</taxon>
        <taxon>Staphylotrichum</taxon>
    </lineage>
</organism>
<dbReference type="AlphaFoldDB" id="A0AAD4F6I9"/>
<dbReference type="PANTHER" id="PTHR22935:SF97">
    <property type="entry name" value="BETA-LACTAMASE-RELATED DOMAIN-CONTAINING PROTEIN"/>
    <property type="match status" value="1"/>
</dbReference>
<dbReference type="Gene3D" id="3.40.710.10">
    <property type="entry name" value="DD-peptidase/beta-lactamase superfamily"/>
    <property type="match status" value="1"/>
</dbReference>
<dbReference type="InterPro" id="IPR058664">
    <property type="entry name" value="ARB_00930-like_C"/>
</dbReference>
<dbReference type="PANTHER" id="PTHR22935">
    <property type="entry name" value="PENICILLIN-BINDING PROTEIN"/>
    <property type="match status" value="1"/>
</dbReference>
<accession>A0AAD4F6I9</accession>
<dbReference type="Pfam" id="PF00144">
    <property type="entry name" value="Beta-lactamase"/>
    <property type="match status" value="1"/>
</dbReference>
<evidence type="ECO:0000313" key="4">
    <source>
        <dbReference type="EMBL" id="KAG7293555.1"/>
    </source>
</evidence>
<evidence type="ECO:0000256" key="1">
    <source>
        <dbReference type="SAM" id="SignalP"/>
    </source>
</evidence>
<dbReference type="Pfam" id="PF26335">
    <property type="entry name" value="ARB_00930_C"/>
    <property type="match status" value="1"/>
</dbReference>
<keyword evidence="1" id="KW-0732">Signal</keyword>
<dbReference type="EMBL" id="JAHCVI010000001">
    <property type="protein sequence ID" value="KAG7293555.1"/>
    <property type="molecule type" value="Genomic_DNA"/>
</dbReference>
<evidence type="ECO:0000313" key="5">
    <source>
        <dbReference type="Proteomes" id="UP001197093"/>
    </source>
</evidence>
<comment type="caution">
    <text evidence="4">The sequence shown here is derived from an EMBL/GenBank/DDBJ whole genome shotgun (WGS) entry which is preliminary data.</text>
</comment>
<feature type="domain" description="Beta-lactamase-related" evidence="2">
    <location>
        <begin position="75"/>
        <end position="386"/>
    </location>
</feature>
<feature type="domain" description="Beta-lactamase-like ARB-00930-like C-terminal" evidence="3">
    <location>
        <begin position="413"/>
        <end position="548"/>
    </location>
</feature>
<evidence type="ECO:0000259" key="3">
    <source>
        <dbReference type="Pfam" id="PF26335"/>
    </source>
</evidence>
<name>A0AAD4F6I9_9PEZI</name>
<dbReference type="InterPro" id="IPR001466">
    <property type="entry name" value="Beta-lactam-related"/>
</dbReference>
<feature type="chain" id="PRO_5041904562" description="Beta-lactamase-related domain-containing protein" evidence="1">
    <location>
        <begin position="20"/>
        <end position="549"/>
    </location>
</feature>
<gene>
    <name evidence="4" type="ORF">NEMBOFW57_003607</name>
</gene>
<protein>
    <recommendedName>
        <fullName evidence="6">Beta-lactamase-related domain-containing protein</fullName>
    </recommendedName>
</protein>
<evidence type="ECO:0000259" key="2">
    <source>
        <dbReference type="Pfam" id="PF00144"/>
    </source>
</evidence>